<dbReference type="FunFam" id="3.30.70.270:FF:000026">
    <property type="entry name" value="Transposon Ty3-G Gag-Pol polyprotein"/>
    <property type="match status" value="1"/>
</dbReference>
<evidence type="ECO:0000313" key="3">
    <source>
        <dbReference type="EMBL" id="GFD29399.1"/>
    </source>
</evidence>
<feature type="region of interest" description="Disordered" evidence="1">
    <location>
        <begin position="104"/>
        <end position="127"/>
    </location>
</feature>
<gene>
    <name evidence="3" type="ORF">Tci_901368</name>
</gene>
<name>A0A699V6Q4_TANCI</name>
<dbReference type="PANTHER" id="PTHR33064:SF37">
    <property type="entry name" value="RIBONUCLEASE H"/>
    <property type="match status" value="1"/>
</dbReference>
<evidence type="ECO:0000256" key="1">
    <source>
        <dbReference type="SAM" id="MobiDB-lite"/>
    </source>
</evidence>
<dbReference type="GO" id="GO:0003964">
    <property type="term" value="F:RNA-directed DNA polymerase activity"/>
    <property type="evidence" value="ECO:0007669"/>
    <property type="project" value="UniProtKB-KW"/>
</dbReference>
<dbReference type="EMBL" id="BKCJ011394303">
    <property type="protein sequence ID" value="GFD29399.1"/>
    <property type="molecule type" value="Genomic_DNA"/>
</dbReference>
<keyword evidence="3" id="KW-0548">Nucleotidyltransferase</keyword>
<dbReference type="InterPro" id="IPR043502">
    <property type="entry name" value="DNA/RNA_pol_sf"/>
</dbReference>
<organism evidence="3">
    <name type="scientific">Tanacetum cinerariifolium</name>
    <name type="common">Dalmatian daisy</name>
    <name type="synonym">Chrysanthemum cinerariifolium</name>
    <dbReference type="NCBI Taxonomy" id="118510"/>
    <lineage>
        <taxon>Eukaryota</taxon>
        <taxon>Viridiplantae</taxon>
        <taxon>Streptophyta</taxon>
        <taxon>Embryophyta</taxon>
        <taxon>Tracheophyta</taxon>
        <taxon>Spermatophyta</taxon>
        <taxon>Magnoliopsida</taxon>
        <taxon>eudicotyledons</taxon>
        <taxon>Gunneridae</taxon>
        <taxon>Pentapetalae</taxon>
        <taxon>asterids</taxon>
        <taxon>campanulids</taxon>
        <taxon>Asterales</taxon>
        <taxon>Asteraceae</taxon>
        <taxon>Asteroideae</taxon>
        <taxon>Anthemideae</taxon>
        <taxon>Anthemidinae</taxon>
        <taxon>Tanacetum</taxon>
    </lineage>
</organism>
<feature type="compositionally biased region" description="Polar residues" evidence="1">
    <location>
        <begin position="104"/>
        <end position="113"/>
    </location>
</feature>
<proteinExistence type="predicted"/>
<sequence>HVVNQEGIHVDPSKVEAVKNWKAPELPTEIHSFLGLVGYYRRFIEGFCKIAKPLTFLTQKNKDYVWGEEQEKAFRTLKEKLCNTLVLALPDGPNDFVVYCDASQESPVHSQPKGTKHASKALVRTSQ</sequence>
<comment type="caution">
    <text evidence="3">The sequence shown here is derived from an EMBL/GenBank/DDBJ whole genome shotgun (WGS) entry which is preliminary data.</text>
</comment>
<feature type="non-terminal residue" evidence="3">
    <location>
        <position position="1"/>
    </location>
</feature>
<dbReference type="SUPFAM" id="SSF56672">
    <property type="entry name" value="DNA/RNA polymerases"/>
    <property type="match status" value="1"/>
</dbReference>
<dbReference type="Pfam" id="PF17919">
    <property type="entry name" value="RT_RNaseH_2"/>
    <property type="match status" value="1"/>
</dbReference>
<dbReference type="InterPro" id="IPR043128">
    <property type="entry name" value="Rev_trsase/Diguanyl_cyclase"/>
</dbReference>
<keyword evidence="3" id="KW-0808">Transferase</keyword>
<accession>A0A699V6Q4</accession>
<dbReference type="InterPro" id="IPR051320">
    <property type="entry name" value="Viral_Replic_Matur_Polypro"/>
</dbReference>
<protein>
    <submittedName>
        <fullName evidence="3">Putative reverse transcriptase domain-containing protein</fullName>
    </submittedName>
</protein>
<dbReference type="Gene3D" id="3.30.70.270">
    <property type="match status" value="1"/>
</dbReference>
<dbReference type="AlphaFoldDB" id="A0A699V6Q4"/>
<evidence type="ECO:0000259" key="2">
    <source>
        <dbReference type="Pfam" id="PF17919"/>
    </source>
</evidence>
<dbReference type="PANTHER" id="PTHR33064">
    <property type="entry name" value="POL PROTEIN"/>
    <property type="match status" value="1"/>
</dbReference>
<feature type="domain" description="Reverse transcriptase/retrotransposon-derived protein RNase H-like" evidence="2">
    <location>
        <begin position="66"/>
        <end position="105"/>
    </location>
</feature>
<reference evidence="3" key="1">
    <citation type="journal article" date="2019" name="Sci. Rep.">
        <title>Draft genome of Tanacetum cinerariifolium, the natural source of mosquito coil.</title>
        <authorList>
            <person name="Yamashiro T."/>
            <person name="Shiraishi A."/>
            <person name="Satake H."/>
            <person name="Nakayama K."/>
        </authorList>
    </citation>
    <scope>NUCLEOTIDE SEQUENCE</scope>
</reference>
<keyword evidence="3" id="KW-0695">RNA-directed DNA polymerase</keyword>
<dbReference type="InterPro" id="IPR041577">
    <property type="entry name" value="RT_RNaseH_2"/>
</dbReference>